<dbReference type="InterPro" id="IPR043136">
    <property type="entry name" value="B30.2/SPRY_sf"/>
</dbReference>
<dbReference type="Pfam" id="PF08513">
    <property type="entry name" value="LisH"/>
    <property type="match status" value="1"/>
</dbReference>
<evidence type="ECO:0000259" key="2">
    <source>
        <dbReference type="PROSITE" id="PS50897"/>
    </source>
</evidence>
<gene>
    <name evidence="3" type="ORF">FBUS_10069</name>
</gene>
<protein>
    <submittedName>
        <fullName evidence="3">Ran-binding protein 9</fullName>
    </submittedName>
</protein>
<evidence type="ECO:0000256" key="1">
    <source>
        <dbReference type="SAM" id="MobiDB-lite"/>
    </source>
</evidence>
<dbReference type="InterPro" id="IPR013320">
    <property type="entry name" value="ConA-like_dom_sf"/>
</dbReference>
<dbReference type="PROSITE" id="PS50896">
    <property type="entry name" value="LISH"/>
    <property type="match status" value="1"/>
</dbReference>
<accession>A0A8E0RTH3</accession>
<dbReference type="SUPFAM" id="SSF49899">
    <property type="entry name" value="Concanavalin A-like lectins/glucanases"/>
    <property type="match status" value="1"/>
</dbReference>
<dbReference type="InterPro" id="IPR006595">
    <property type="entry name" value="CTLH_C"/>
</dbReference>
<proteinExistence type="predicted"/>
<keyword evidence="4" id="KW-1185">Reference proteome</keyword>
<evidence type="ECO:0000313" key="4">
    <source>
        <dbReference type="Proteomes" id="UP000728185"/>
    </source>
</evidence>
<sequence length="442" mass="48784">MAYPPGGGRIAKEIDEYMLRVYKTEAKACDSQRLPKFWNTKDRSRHLRLSHFALSITYSGGFSERHDANYTNGEAGCVRADGHIPLTTGIYYFEITVSSRSGNGRSIAVGVATKASSLIKLPGKAFEGKIPASPGTRLYPAVGLQGRGTRLSTNFGQRPFSYAFEAHIERERALQEKQLIDRVCKEEFAGPKMRELVSGYLVHHGYVSTAQAFSRWSSVPSSPIHLTHVTNQKENRSPLPVRRRPSNPDPSRLSNSCTSSCLNSPGTEPSADSSPTRTPGIVRRHSDSVCMVTSQSNNILPLPGLASMLHRRRLRALCRRCQYGRAAATLNRLYPQVLESCPELLVQLRCRQLIEMMRRHAVRRGRNAAFDPASESSSTNSATAPPKVQKISGLQNVRSGCCISSDRAGRPTSGTREVSNLQTRHSCYSFLVGLSNVDFLVC</sequence>
<reference evidence="3" key="1">
    <citation type="submission" date="2019-05" db="EMBL/GenBank/DDBJ databases">
        <title>Annotation for the trematode Fasciolopsis buski.</title>
        <authorList>
            <person name="Choi Y.-J."/>
        </authorList>
    </citation>
    <scope>NUCLEOTIDE SEQUENCE</scope>
    <source>
        <strain evidence="3">HT</strain>
        <tissue evidence="3">Whole worm</tissue>
    </source>
</reference>
<dbReference type="InterPro" id="IPR006594">
    <property type="entry name" value="LisH"/>
</dbReference>
<dbReference type="AlphaFoldDB" id="A0A8E0RTH3"/>
<dbReference type="OrthoDB" id="25503at2759"/>
<comment type="caution">
    <text evidence="3">The sequence shown here is derived from an EMBL/GenBank/DDBJ whole genome shotgun (WGS) entry which is preliminary data.</text>
</comment>
<dbReference type="InterPro" id="IPR050618">
    <property type="entry name" value="Ubq-SigPath_Reg"/>
</dbReference>
<dbReference type="PANTHER" id="PTHR12864">
    <property type="entry name" value="RAN BINDING PROTEIN 9-RELATED"/>
    <property type="match status" value="1"/>
</dbReference>
<feature type="region of interest" description="Disordered" evidence="1">
    <location>
        <begin position="368"/>
        <end position="388"/>
    </location>
</feature>
<feature type="domain" description="CTLH" evidence="2">
    <location>
        <begin position="307"/>
        <end position="364"/>
    </location>
</feature>
<dbReference type="Proteomes" id="UP000728185">
    <property type="component" value="Unassembled WGS sequence"/>
</dbReference>
<organism evidence="3 4">
    <name type="scientific">Fasciolopsis buskii</name>
    <dbReference type="NCBI Taxonomy" id="27845"/>
    <lineage>
        <taxon>Eukaryota</taxon>
        <taxon>Metazoa</taxon>
        <taxon>Spiralia</taxon>
        <taxon>Lophotrochozoa</taxon>
        <taxon>Platyhelminthes</taxon>
        <taxon>Trematoda</taxon>
        <taxon>Digenea</taxon>
        <taxon>Plagiorchiida</taxon>
        <taxon>Echinostomata</taxon>
        <taxon>Echinostomatoidea</taxon>
        <taxon>Fasciolidae</taxon>
        <taxon>Fasciolopsis</taxon>
    </lineage>
</organism>
<evidence type="ECO:0000313" key="3">
    <source>
        <dbReference type="EMBL" id="KAA0193203.1"/>
    </source>
</evidence>
<feature type="compositionally biased region" description="Low complexity" evidence="1">
    <location>
        <begin position="372"/>
        <end position="386"/>
    </location>
</feature>
<dbReference type="EMBL" id="LUCM01005190">
    <property type="protein sequence ID" value="KAA0193203.1"/>
    <property type="molecule type" value="Genomic_DNA"/>
</dbReference>
<dbReference type="Gene3D" id="2.60.120.920">
    <property type="match status" value="2"/>
</dbReference>
<name>A0A8E0RTH3_9TREM</name>
<feature type="region of interest" description="Disordered" evidence="1">
    <location>
        <begin position="228"/>
        <end position="282"/>
    </location>
</feature>
<feature type="compositionally biased region" description="Polar residues" evidence="1">
    <location>
        <begin position="265"/>
        <end position="277"/>
    </location>
</feature>
<dbReference type="PROSITE" id="PS50897">
    <property type="entry name" value="CTLH"/>
    <property type="match status" value="1"/>
</dbReference>
<feature type="compositionally biased region" description="Low complexity" evidence="1">
    <location>
        <begin position="251"/>
        <end position="264"/>
    </location>
</feature>